<reference evidence="1 2" key="1">
    <citation type="journal article" date="2016" name="Nat. Commun.">
        <title>Thousands of microbial genomes shed light on interconnected biogeochemical processes in an aquifer system.</title>
        <authorList>
            <person name="Anantharaman K."/>
            <person name="Brown C.T."/>
            <person name="Hug L.A."/>
            <person name="Sharon I."/>
            <person name="Castelle C.J."/>
            <person name="Probst A.J."/>
            <person name="Thomas B.C."/>
            <person name="Singh A."/>
            <person name="Wilkins M.J."/>
            <person name="Karaoz U."/>
            <person name="Brodie E.L."/>
            <person name="Williams K.H."/>
            <person name="Hubbard S.S."/>
            <person name="Banfield J.F."/>
        </authorList>
    </citation>
    <scope>NUCLEOTIDE SEQUENCE [LARGE SCALE GENOMIC DNA]</scope>
</reference>
<sequence>MNENLDRSKKMSRGKAMLAAIGMAAAAESGIPTTVAEAQTIYQYSHDVAGTQDPMINKLPKDTTVFQAAGPGQVNLLDGAKLDPKISHIYQTTRGGTNIIVNKDKIRKDVVIIQEGSGSNVVQSGPRTNSVQQGAGNVNIVGDGNVIRRGYPDSLDEK</sequence>
<evidence type="ECO:0000313" key="1">
    <source>
        <dbReference type="EMBL" id="OGG70380.1"/>
    </source>
</evidence>
<dbReference type="EMBL" id="MFLL01000004">
    <property type="protein sequence ID" value="OGG70380.1"/>
    <property type="molecule type" value="Genomic_DNA"/>
</dbReference>
<name>A0A1F6E9Z3_9BACT</name>
<dbReference type="AlphaFoldDB" id="A0A1F6E9Z3"/>
<protein>
    <submittedName>
        <fullName evidence="1">Uncharacterized protein</fullName>
    </submittedName>
</protein>
<proteinExistence type="predicted"/>
<comment type="caution">
    <text evidence="1">The sequence shown here is derived from an EMBL/GenBank/DDBJ whole genome shotgun (WGS) entry which is preliminary data.</text>
</comment>
<evidence type="ECO:0000313" key="2">
    <source>
        <dbReference type="Proteomes" id="UP000176914"/>
    </source>
</evidence>
<gene>
    <name evidence="1" type="ORF">A3C20_01810</name>
</gene>
<organism evidence="1 2">
    <name type="scientific">Candidatus Kaiserbacteria bacterium RIFCSPHIGHO2_02_FULL_55_25</name>
    <dbReference type="NCBI Taxonomy" id="1798498"/>
    <lineage>
        <taxon>Bacteria</taxon>
        <taxon>Candidatus Kaiseribacteriota</taxon>
    </lineage>
</organism>
<accession>A0A1F6E9Z3</accession>
<dbReference type="Proteomes" id="UP000176914">
    <property type="component" value="Unassembled WGS sequence"/>
</dbReference>